<feature type="compositionally biased region" description="Basic and acidic residues" evidence="1">
    <location>
        <begin position="109"/>
        <end position="118"/>
    </location>
</feature>
<keyword evidence="3" id="KW-1185">Reference proteome</keyword>
<reference evidence="2" key="1">
    <citation type="journal article" date="2020" name="Stud. Mycol.">
        <title>101 Dothideomycetes genomes: a test case for predicting lifestyles and emergence of pathogens.</title>
        <authorList>
            <person name="Haridas S."/>
            <person name="Albert R."/>
            <person name="Binder M."/>
            <person name="Bloem J."/>
            <person name="Labutti K."/>
            <person name="Salamov A."/>
            <person name="Andreopoulos B."/>
            <person name="Baker S."/>
            <person name="Barry K."/>
            <person name="Bills G."/>
            <person name="Bluhm B."/>
            <person name="Cannon C."/>
            <person name="Castanera R."/>
            <person name="Culley D."/>
            <person name="Daum C."/>
            <person name="Ezra D."/>
            <person name="Gonzalez J."/>
            <person name="Henrissat B."/>
            <person name="Kuo A."/>
            <person name="Liang C."/>
            <person name="Lipzen A."/>
            <person name="Lutzoni F."/>
            <person name="Magnuson J."/>
            <person name="Mondo S."/>
            <person name="Nolan M."/>
            <person name="Ohm R."/>
            <person name="Pangilinan J."/>
            <person name="Park H.-J."/>
            <person name="Ramirez L."/>
            <person name="Alfaro M."/>
            <person name="Sun H."/>
            <person name="Tritt A."/>
            <person name="Yoshinaga Y."/>
            <person name="Zwiers L.-H."/>
            <person name="Turgeon B."/>
            <person name="Goodwin S."/>
            <person name="Spatafora J."/>
            <person name="Crous P."/>
            <person name="Grigoriev I."/>
        </authorList>
    </citation>
    <scope>NUCLEOTIDE SEQUENCE</scope>
    <source>
        <strain evidence="2">CBS 113818</strain>
    </source>
</reference>
<name>A0A6A7ABU0_9PLEO</name>
<evidence type="ECO:0000313" key="3">
    <source>
        <dbReference type="Proteomes" id="UP000799424"/>
    </source>
</evidence>
<dbReference type="Proteomes" id="UP000799424">
    <property type="component" value="Unassembled WGS sequence"/>
</dbReference>
<accession>A0A6A7ABU0</accession>
<feature type="region of interest" description="Disordered" evidence="1">
    <location>
        <begin position="100"/>
        <end position="120"/>
    </location>
</feature>
<protein>
    <submittedName>
        <fullName evidence="2">Uncharacterized protein</fullName>
    </submittedName>
</protein>
<dbReference type="EMBL" id="MU006220">
    <property type="protein sequence ID" value="KAF2830137.1"/>
    <property type="molecule type" value="Genomic_DNA"/>
</dbReference>
<proteinExistence type="predicted"/>
<evidence type="ECO:0000256" key="1">
    <source>
        <dbReference type="SAM" id="MobiDB-lite"/>
    </source>
</evidence>
<sequence>MRLHGVTMRDFSTAAGVCICSLHARFHSGKRHLSFFGNTVLPLHRPMMGLTQLSQIRVKLRYPYYCVPIGKAALREKHAQSNMRAMTALQCFIDRLNDSPRLIKPKSKSSQESDERTSTYRRLQRHRAFSRDIASPQRMVCRCSRVTQADVGFYRRSTGAYNTSTDTDADMKRVRLLGSDITPFSRPSSSTQTTFLTSTLYQRQYIIVQP</sequence>
<evidence type="ECO:0000313" key="2">
    <source>
        <dbReference type="EMBL" id="KAF2830137.1"/>
    </source>
</evidence>
<organism evidence="2 3">
    <name type="scientific">Ophiobolus disseminans</name>
    <dbReference type="NCBI Taxonomy" id="1469910"/>
    <lineage>
        <taxon>Eukaryota</taxon>
        <taxon>Fungi</taxon>
        <taxon>Dikarya</taxon>
        <taxon>Ascomycota</taxon>
        <taxon>Pezizomycotina</taxon>
        <taxon>Dothideomycetes</taxon>
        <taxon>Pleosporomycetidae</taxon>
        <taxon>Pleosporales</taxon>
        <taxon>Pleosporineae</taxon>
        <taxon>Phaeosphaeriaceae</taxon>
        <taxon>Ophiobolus</taxon>
    </lineage>
</organism>
<dbReference type="AlphaFoldDB" id="A0A6A7ABU0"/>
<gene>
    <name evidence="2" type="ORF">CC86DRAFT_180987</name>
</gene>